<dbReference type="Proteomes" id="UP001438008">
    <property type="component" value="Unassembled WGS sequence"/>
</dbReference>
<sequence>MKSQNKVIEFKQKYILDSSPAAQQPMAVERLQRTRTEDALWQAVVAFQGEAFYTISGLPFSYTLKRGRSGDYNRELLVSRRRESKTLAWSSVVLAFQNALQMERGTVIGRPKELGDIRGISYIYPLLYRWGVIQVPEMAAEKMIGIEKETEKP</sequence>
<reference evidence="1 2" key="1">
    <citation type="submission" date="2024-03" db="EMBL/GenBank/DDBJ databases">
        <title>Human intestinal bacterial collection.</title>
        <authorList>
            <person name="Pauvert C."/>
            <person name="Hitch T.C.A."/>
            <person name="Clavel T."/>
        </authorList>
    </citation>
    <scope>NUCLEOTIDE SEQUENCE [LARGE SCALE GENOMIC DNA]</scope>
    <source>
        <strain evidence="1 2">CLA-AA-H132</strain>
    </source>
</reference>
<accession>A0ABV1FGT1</accession>
<organism evidence="1 2">
    <name type="scientific">Laedolimicola intestinihominis</name>
    <dbReference type="NCBI Taxonomy" id="3133166"/>
    <lineage>
        <taxon>Bacteria</taxon>
        <taxon>Bacillati</taxon>
        <taxon>Bacillota</taxon>
        <taxon>Clostridia</taxon>
        <taxon>Lachnospirales</taxon>
        <taxon>Lachnospiraceae</taxon>
        <taxon>Laedolimicola</taxon>
    </lineage>
</organism>
<gene>
    <name evidence="1" type="ORF">WMO29_05425</name>
</gene>
<proteinExistence type="predicted"/>
<keyword evidence="2" id="KW-1185">Reference proteome</keyword>
<evidence type="ECO:0000313" key="1">
    <source>
        <dbReference type="EMBL" id="MEQ2471932.1"/>
    </source>
</evidence>
<name>A0ABV1FGT1_9FIRM</name>
<comment type="caution">
    <text evidence="1">The sequence shown here is derived from an EMBL/GenBank/DDBJ whole genome shotgun (WGS) entry which is preliminary data.</text>
</comment>
<protein>
    <submittedName>
        <fullName evidence="1">Uncharacterized protein</fullName>
    </submittedName>
</protein>
<dbReference type="RefSeq" id="WP_349164088.1">
    <property type="nucleotide sequence ID" value="NZ_JBBMFE010000003.1"/>
</dbReference>
<evidence type="ECO:0000313" key="2">
    <source>
        <dbReference type="Proteomes" id="UP001438008"/>
    </source>
</evidence>
<dbReference type="EMBL" id="JBBMFE010000003">
    <property type="protein sequence ID" value="MEQ2471932.1"/>
    <property type="molecule type" value="Genomic_DNA"/>
</dbReference>